<evidence type="ECO:0000313" key="4">
    <source>
        <dbReference type="Proteomes" id="UP000235786"/>
    </source>
</evidence>
<dbReference type="EMBL" id="KZ613943">
    <property type="protein sequence ID" value="PMD42500.1"/>
    <property type="molecule type" value="Genomic_DNA"/>
</dbReference>
<sequence length="282" mass="32282">MFTLPTAFPSFNKLPQEIRCLIWRKSAPAHRLVPIKYRRATCSYVSRVGPPVLLQVNQESRREGLAIYHELQLGPVPIKDCYVDLTRDIIYLKSDLHDQDNKGDALDVSESTIGHRGRLSSPPPHQPAATTSHLTRLSPTVREPEGAGSHAIRHSKIILHDILTSAAGETMLQALHVNSSTWSSIRRYYRYRRHHLSFHLKHLVLVYEYGNGPLSDDIQLSPINWSQLVPHEEHGPNHREDRIATIMKKSFRAECMYVNHKDQLNGLPTVPHFTIEARRLNR</sequence>
<reference evidence="3 4" key="1">
    <citation type="submission" date="2016-04" db="EMBL/GenBank/DDBJ databases">
        <title>A degradative enzymes factory behind the ericoid mycorrhizal symbiosis.</title>
        <authorList>
            <consortium name="DOE Joint Genome Institute"/>
            <person name="Martino E."/>
            <person name="Morin E."/>
            <person name="Grelet G."/>
            <person name="Kuo A."/>
            <person name="Kohler A."/>
            <person name="Daghino S."/>
            <person name="Barry K."/>
            <person name="Choi C."/>
            <person name="Cichocki N."/>
            <person name="Clum A."/>
            <person name="Copeland A."/>
            <person name="Hainaut M."/>
            <person name="Haridas S."/>
            <person name="Labutti K."/>
            <person name="Lindquist E."/>
            <person name="Lipzen A."/>
            <person name="Khouja H.-R."/>
            <person name="Murat C."/>
            <person name="Ohm R."/>
            <person name="Olson A."/>
            <person name="Spatafora J."/>
            <person name="Veneault-Fourrey C."/>
            <person name="Henrissat B."/>
            <person name="Grigoriev I."/>
            <person name="Martin F."/>
            <person name="Perotto S."/>
        </authorList>
    </citation>
    <scope>NUCLEOTIDE SEQUENCE [LARGE SCALE GENOMIC DNA]</scope>
    <source>
        <strain evidence="3 4">F</strain>
    </source>
</reference>
<protein>
    <recommendedName>
        <fullName evidence="2">2EXR domain-containing protein</fullName>
    </recommendedName>
</protein>
<keyword evidence="4" id="KW-1185">Reference proteome</keyword>
<proteinExistence type="predicted"/>
<dbReference type="InterPro" id="IPR045518">
    <property type="entry name" value="2EXR"/>
</dbReference>
<evidence type="ECO:0000313" key="3">
    <source>
        <dbReference type="EMBL" id="PMD42500.1"/>
    </source>
</evidence>
<feature type="compositionally biased region" description="Polar residues" evidence="1">
    <location>
        <begin position="128"/>
        <end position="138"/>
    </location>
</feature>
<dbReference type="OrthoDB" id="3513892at2759"/>
<dbReference type="PANTHER" id="PTHR35910:SF6">
    <property type="entry name" value="2EXR DOMAIN-CONTAINING PROTEIN"/>
    <property type="match status" value="1"/>
</dbReference>
<dbReference type="PANTHER" id="PTHR35910">
    <property type="entry name" value="2EXR DOMAIN-CONTAINING PROTEIN"/>
    <property type="match status" value="1"/>
</dbReference>
<organism evidence="3 4">
    <name type="scientific">Hyaloscypha variabilis (strain UAMH 11265 / GT02V1 / F)</name>
    <name type="common">Meliniomyces variabilis</name>
    <dbReference type="NCBI Taxonomy" id="1149755"/>
    <lineage>
        <taxon>Eukaryota</taxon>
        <taxon>Fungi</taxon>
        <taxon>Dikarya</taxon>
        <taxon>Ascomycota</taxon>
        <taxon>Pezizomycotina</taxon>
        <taxon>Leotiomycetes</taxon>
        <taxon>Helotiales</taxon>
        <taxon>Hyaloscyphaceae</taxon>
        <taxon>Hyaloscypha</taxon>
        <taxon>Hyaloscypha variabilis</taxon>
    </lineage>
</organism>
<evidence type="ECO:0000256" key="1">
    <source>
        <dbReference type="SAM" id="MobiDB-lite"/>
    </source>
</evidence>
<evidence type="ECO:0000259" key="2">
    <source>
        <dbReference type="Pfam" id="PF20150"/>
    </source>
</evidence>
<accession>A0A2J6RVF0</accession>
<feature type="region of interest" description="Disordered" evidence="1">
    <location>
        <begin position="112"/>
        <end position="149"/>
    </location>
</feature>
<feature type="domain" description="2EXR" evidence="2">
    <location>
        <begin position="8"/>
        <end position="90"/>
    </location>
</feature>
<dbReference type="Pfam" id="PF20150">
    <property type="entry name" value="2EXR"/>
    <property type="match status" value="1"/>
</dbReference>
<dbReference type="Proteomes" id="UP000235786">
    <property type="component" value="Unassembled WGS sequence"/>
</dbReference>
<gene>
    <name evidence="3" type="ORF">L207DRAFT_510714</name>
</gene>
<dbReference type="AlphaFoldDB" id="A0A2J6RVF0"/>
<name>A0A2J6RVF0_HYAVF</name>